<proteinExistence type="predicted"/>
<evidence type="ECO:0000313" key="3">
    <source>
        <dbReference type="Proteomes" id="UP000218209"/>
    </source>
</evidence>
<organism evidence="2 3">
    <name type="scientific">Porphyra umbilicalis</name>
    <name type="common">Purple laver</name>
    <name type="synonym">Red alga</name>
    <dbReference type="NCBI Taxonomy" id="2786"/>
    <lineage>
        <taxon>Eukaryota</taxon>
        <taxon>Rhodophyta</taxon>
        <taxon>Bangiophyceae</taxon>
        <taxon>Bangiales</taxon>
        <taxon>Bangiaceae</taxon>
        <taxon>Porphyra</taxon>
    </lineage>
</organism>
<evidence type="ECO:0008006" key="4">
    <source>
        <dbReference type="Google" id="ProtNLM"/>
    </source>
</evidence>
<feature type="chain" id="PRO_5012281680" description="F-box domain-containing protein" evidence="1">
    <location>
        <begin position="22"/>
        <end position="273"/>
    </location>
</feature>
<name>A0A1X6P327_PORUM</name>
<evidence type="ECO:0000256" key="1">
    <source>
        <dbReference type="SAM" id="SignalP"/>
    </source>
</evidence>
<dbReference type="Proteomes" id="UP000218209">
    <property type="component" value="Unassembled WGS sequence"/>
</dbReference>
<reference evidence="2 3" key="1">
    <citation type="submission" date="2017-03" db="EMBL/GenBank/DDBJ databases">
        <title>WGS assembly of Porphyra umbilicalis.</title>
        <authorList>
            <person name="Brawley S.H."/>
            <person name="Blouin N.A."/>
            <person name="Ficko-Blean E."/>
            <person name="Wheeler G.L."/>
            <person name="Lohr M."/>
            <person name="Goodson H.V."/>
            <person name="Jenkins J.W."/>
            <person name="Blaby-Haas C.E."/>
            <person name="Helliwell K.E."/>
            <person name="Chan C."/>
            <person name="Marriage T."/>
            <person name="Bhattacharya D."/>
            <person name="Klein A.S."/>
            <person name="Badis Y."/>
            <person name="Brodie J."/>
            <person name="Cao Y."/>
            <person name="Collen J."/>
            <person name="Dittami S.M."/>
            <person name="Gachon C.M."/>
            <person name="Green B.R."/>
            <person name="Karpowicz S."/>
            <person name="Kim J.W."/>
            <person name="Kudahl U."/>
            <person name="Lin S."/>
            <person name="Michel G."/>
            <person name="Mittag M."/>
            <person name="Olson B.J."/>
            <person name="Pangilinan J."/>
            <person name="Peng Y."/>
            <person name="Qiu H."/>
            <person name="Shu S."/>
            <person name="Singer J.T."/>
            <person name="Smith A.G."/>
            <person name="Sprecher B.N."/>
            <person name="Wagner V."/>
            <person name="Wang W."/>
            <person name="Wang Z.-Y."/>
            <person name="Yan J."/>
            <person name="Yarish C."/>
            <person name="Zoeuner-Riek S."/>
            <person name="Zhuang Y."/>
            <person name="Zou Y."/>
            <person name="Lindquist E.A."/>
            <person name="Grimwood J."/>
            <person name="Barry K."/>
            <person name="Rokhsar D.S."/>
            <person name="Schmutz J."/>
            <person name="Stiller J.W."/>
            <person name="Grossman A.R."/>
            <person name="Prochnik S.E."/>
        </authorList>
    </citation>
    <scope>NUCLEOTIDE SEQUENCE [LARGE SCALE GENOMIC DNA]</scope>
    <source>
        <strain evidence="2">4086291</strain>
    </source>
</reference>
<feature type="signal peptide" evidence="1">
    <location>
        <begin position="1"/>
        <end position="21"/>
    </location>
</feature>
<protein>
    <recommendedName>
        <fullName evidence="4">F-box domain-containing protein</fullName>
    </recommendedName>
</protein>
<gene>
    <name evidence="2" type="ORF">BU14_0242s0029</name>
</gene>
<accession>A0A1X6P327</accession>
<evidence type="ECO:0000313" key="2">
    <source>
        <dbReference type="EMBL" id="OSX75312.1"/>
    </source>
</evidence>
<keyword evidence="1" id="KW-0732">Signal</keyword>
<sequence length="273" mass="28924">MWRKTPTLLVLSAVPLRLLHVSNLFRAASWVSVSYALNDHAATLEKLKLGDEDIGALREPDDALSSWLSTSLQVVLDVIRACPQLAASLDVTGWVVNDRMTAALCGTASTGRVTTLVVPLAPGAVGGSLCRLGQLPSLTDLTVRCTEREWLAPPQSCWPLGRLTRLVVTMDLGDDGPDAAAPLEVVTALATSAAARRTLRELSLTAAPLTEATAAAAVGALAALRRLDYTAFSVADDGDEAGRREGLAGAAELRRWLRRRLPAVDVSVSVRSV</sequence>
<keyword evidence="3" id="KW-1185">Reference proteome</keyword>
<dbReference type="EMBL" id="KV918908">
    <property type="protein sequence ID" value="OSX75312.1"/>
    <property type="molecule type" value="Genomic_DNA"/>
</dbReference>
<dbReference type="AlphaFoldDB" id="A0A1X6P327"/>